<keyword evidence="3" id="KW-1185">Reference proteome</keyword>
<evidence type="ECO:0000256" key="1">
    <source>
        <dbReference type="SAM" id="Phobius"/>
    </source>
</evidence>
<name>A0LME6_SYNFM</name>
<dbReference type="HOGENOM" id="CLU_655049_0_0_7"/>
<dbReference type="InParanoid" id="A0LME6"/>
<feature type="transmembrane region" description="Helical" evidence="1">
    <location>
        <begin position="381"/>
        <end position="408"/>
    </location>
</feature>
<keyword evidence="1" id="KW-1133">Transmembrane helix</keyword>
<proteinExistence type="predicted"/>
<dbReference type="EMBL" id="CP000478">
    <property type="protein sequence ID" value="ABK18598.1"/>
    <property type="molecule type" value="Genomic_DNA"/>
</dbReference>
<feature type="transmembrane region" description="Helical" evidence="1">
    <location>
        <begin position="253"/>
        <end position="281"/>
    </location>
</feature>
<accession>A0LME6</accession>
<dbReference type="GO" id="GO:0008654">
    <property type="term" value="P:phospholipid biosynthetic process"/>
    <property type="evidence" value="ECO:0007669"/>
    <property type="project" value="InterPro"/>
</dbReference>
<dbReference type="AlphaFoldDB" id="A0LME6"/>
<dbReference type="Proteomes" id="UP000001784">
    <property type="component" value="Chromosome"/>
</dbReference>
<dbReference type="Pfam" id="PF01066">
    <property type="entry name" value="CDP-OH_P_transf"/>
    <property type="match status" value="1"/>
</dbReference>
<dbReference type="InterPro" id="IPR000462">
    <property type="entry name" value="CDP-OH_P_trans"/>
</dbReference>
<dbReference type="KEGG" id="sfu:Sfum_2923"/>
<dbReference type="OrthoDB" id="9785831at2"/>
<dbReference type="InterPro" id="IPR043130">
    <property type="entry name" value="CDP-OH_PTrfase_TM_dom"/>
</dbReference>
<protein>
    <submittedName>
        <fullName evidence="2">CDP-alcohol phosphatidyltransferase</fullName>
    </submittedName>
</protein>
<dbReference type="RefSeq" id="WP_011699762.1">
    <property type="nucleotide sequence ID" value="NC_008554.1"/>
</dbReference>
<sequence length="429" mass="47323">MKPAELTAFATARVESRAHPTRGGSVPRQCVLDASGSGAWEKVGGISTIARMLYHLDKLGIEEVVVLLSSEHGLKGLERWTGGLRLRQAGKDAHLSLAGNLLSMARLDRRFLYLDAAHLVDPRLIKALAAASKTTLTFMDPRDARNGTVRAGLLHVDDLPAWAEEGDAALARRSKPLFPSSIDPYSPEIRGPLTPYFLEVRSREEALEATRLLIRSQQKHVMDLPAEFIDPPFENALTFWLCRTSISPDMVTLIGGAVAFFVAWLFWHGYFVAGALLTFVVEILDGVDGKLARTKLQFSRFGRHEDVFDYLCENSWYVALGVGLSASTPGNWPFFAAALLIFSDTVDNVLYTLAGKWHGKSIDLYRPFDAAFRRIAGRRNIYGFMFIVGFLAGFPLQTFILAAVWAAVTAAIHLVRLIQFGRAVARGCG</sequence>
<keyword evidence="1" id="KW-0472">Membrane</keyword>
<dbReference type="Gene3D" id="1.20.120.1760">
    <property type="match status" value="1"/>
</dbReference>
<evidence type="ECO:0000313" key="3">
    <source>
        <dbReference type="Proteomes" id="UP000001784"/>
    </source>
</evidence>
<dbReference type="STRING" id="335543.Sfum_2923"/>
<organism evidence="2 3">
    <name type="scientific">Syntrophobacter fumaroxidans (strain DSM 10017 / MPOB)</name>
    <dbReference type="NCBI Taxonomy" id="335543"/>
    <lineage>
        <taxon>Bacteria</taxon>
        <taxon>Pseudomonadati</taxon>
        <taxon>Thermodesulfobacteriota</taxon>
        <taxon>Syntrophobacteria</taxon>
        <taxon>Syntrophobacterales</taxon>
        <taxon>Syntrophobacteraceae</taxon>
        <taxon>Syntrophobacter</taxon>
    </lineage>
</organism>
<gene>
    <name evidence="2" type="ordered locus">Sfum_2923</name>
</gene>
<keyword evidence="2" id="KW-0808">Transferase</keyword>
<dbReference type="eggNOG" id="COG0558">
    <property type="taxonomic scope" value="Bacteria"/>
</dbReference>
<dbReference type="GO" id="GO:0016020">
    <property type="term" value="C:membrane"/>
    <property type="evidence" value="ECO:0007669"/>
    <property type="project" value="InterPro"/>
</dbReference>
<keyword evidence="1" id="KW-0812">Transmembrane</keyword>
<dbReference type="GO" id="GO:0016780">
    <property type="term" value="F:phosphotransferase activity, for other substituted phosphate groups"/>
    <property type="evidence" value="ECO:0007669"/>
    <property type="project" value="InterPro"/>
</dbReference>
<evidence type="ECO:0000313" key="2">
    <source>
        <dbReference type="EMBL" id="ABK18598.1"/>
    </source>
</evidence>
<reference evidence="2 3" key="1">
    <citation type="submission" date="2006-10" db="EMBL/GenBank/DDBJ databases">
        <title>Complete sequence of Syntrophobacter fumaroxidans MPOB.</title>
        <authorList>
            <consortium name="US DOE Joint Genome Institute"/>
            <person name="Copeland A."/>
            <person name="Lucas S."/>
            <person name="Lapidus A."/>
            <person name="Barry K."/>
            <person name="Detter J.C."/>
            <person name="Glavina del Rio T."/>
            <person name="Hammon N."/>
            <person name="Israni S."/>
            <person name="Pitluck S."/>
            <person name="Goltsman E.G."/>
            <person name="Martinez M."/>
            <person name="Schmutz J."/>
            <person name="Larimer F."/>
            <person name="Land M."/>
            <person name="Hauser L."/>
            <person name="Kyrpides N."/>
            <person name="Kim E."/>
            <person name="Boone D.R."/>
            <person name="Brockman F."/>
            <person name="Culley D."/>
            <person name="Ferry J."/>
            <person name="Gunsalus R."/>
            <person name="McInerney M.J."/>
            <person name="Morrison M."/>
            <person name="Plugge C."/>
            <person name="Rohlin L."/>
            <person name="Scholten J."/>
            <person name="Sieber J."/>
            <person name="Stams A.J.M."/>
            <person name="Worm P."/>
            <person name="Henstra A.M."/>
            <person name="Richardson P."/>
        </authorList>
    </citation>
    <scope>NUCLEOTIDE SEQUENCE [LARGE SCALE GENOMIC DNA]</scope>
    <source>
        <strain evidence="3">DSM 10017 / MPOB</strain>
    </source>
</reference>